<reference evidence="1 2" key="1">
    <citation type="journal article" date="2020" name="IScience">
        <title>Genome Sequencing of the Endangered Kingdonia uniflora (Circaeasteraceae, Ranunculales) Reveals Potential Mechanisms of Evolutionary Specialization.</title>
        <authorList>
            <person name="Sun Y."/>
            <person name="Deng T."/>
            <person name="Zhang A."/>
            <person name="Moore M.J."/>
            <person name="Landis J.B."/>
            <person name="Lin N."/>
            <person name="Zhang H."/>
            <person name="Zhang X."/>
            <person name="Huang J."/>
            <person name="Zhang X."/>
            <person name="Sun H."/>
            <person name="Wang H."/>
        </authorList>
    </citation>
    <scope>NUCLEOTIDE SEQUENCE [LARGE SCALE GENOMIC DNA]</scope>
    <source>
        <strain evidence="1">TB1705</strain>
        <tissue evidence="1">Leaf</tissue>
    </source>
</reference>
<accession>A0A7J7LW11</accession>
<dbReference type="AlphaFoldDB" id="A0A7J7LW11"/>
<comment type="caution">
    <text evidence="1">The sequence shown here is derived from an EMBL/GenBank/DDBJ whole genome shotgun (WGS) entry which is preliminary data.</text>
</comment>
<proteinExistence type="predicted"/>
<dbReference type="PANTHER" id="PTHR46503:SF1">
    <property type="entry name" value="INTER-ALPHA-TRYPSIN INHIBITOR HEAVY CHAIN-LIKE PROTEIN"/>
    <property type="match status" value="1"/>
</dbReference>
<dbReference type="EMBL" id="JACGCM010001965">
    <property type="protein sequence ID" value="KAF6146748.1"/>
    <property type="molecule type" value="Genomic_DNA"/>
</dbReference>
<protein>
    <submittedName>
        <fullName evidence="1">Uncharacterized protein</fullName>
    </submittedName>
</protein>
<evidence type="ECO:0000313" key="2">
    <source>
        <dbReference type="Proteomes" id="UP000541444"/>
    </source>
</evidence>
<dbReference type="Proteomes" id="UP000541444">
    <property type="component" value="Unassembled WGS sequence"/>
</dbReference>
<evidence type="ECO:0000313" key="1">
    <source>
        <dbReference type="EMBL" id="KAF6146748.1"/>
    </source>
</evidence>
<dbReference type="PANTHER" id="PTHR46503">
    <property type="entry name" value="INTER-ALPHA-TRYPSIN INHIBITOR HEAVY CHAIN-LIKE PROTEIN"/>
    <property type="match status" value="1"/>
</dbReference>
<organism evidence="1 2">
    <name type="scientific">Kingdonia uniflora</name>
    <dbReference type="NCBI Taxonomy" id="39325"/>
    <lineage>
        <taxon>Eukaryota</taxon>
        <taxon>Viridiplantae</taxon>
        <taxon>Streptophyta</taxon>
        <taxon>Embryophyta</taxon>
        <taxon>Tracheophyta</taxon>
        <taxon>Spermatophyta</taxon>
        <taxon>Magnoliopsida</taxon>
        <taxon>Ranunculales</taxon>
        <taxon>Circaeasteraceae</taxon>
        <taxon>Kingdonia</taxon>
    </lineage>
</organism>
<sequence length="196" mass="21946">MNEREGLILGVEVDINGGSYTSQLVALEEKKDMVNGANLEDGRLVKLQIIMLTMPQVEGGSNFSIKLIWSQTLLYDTSQFSLSIPFSFPSYVNPIGNNISRREKIHLNVNSGSGIEPTCKATTHPLKEVRRHTGQVCFSYEADVSMWSRTNFGFSYTISSDEIFGGLLLQSPDAHDFDQRDMFCFYLFPGSTPVEK</sequence>
<dbReference type="OrthoDB" id="1729737at2759"/>
<name>A0A7J7LW11_9MAGN</name>
<gene>
    <name evidence="1" type="ORF">GIB67_009034</name>
</gene>
<keyword evidence="2" id="KW-1185">Reference proteome</keyword>